<reference evidence="2" key="1">
    <citation type="submission" date="2017-02" db="EMBL/GenBank/DDBJ databases">
        <authorList>
            <person name="Varghese N."/>
            <person name="Submissions S."/>
        </authorList>
    </citation>
    <scope>NUCLEOTIDE SEQUENCE [LARGE SCALE GENOMIC DNA]</scope>
    <source>
        <strain evidence="2">SM117</strain>
    </source>
</reference>
<keyword evidence="2" id="KW-1185">Reference proteome</keyword>
<evidence type="ECO:0000313" key="1">
    <source>
        <dbReference type="EMBL" id="SLJ86889.1"/>
    </source>
</evidence>
<gene>
    <name evidence="1" type="ORF">SAMN06295987_101403</name>
</gene>
<sequence length="242" mass="26469">MATNVMFSADLKMPSPGVIEDYRRHVQLNLERAGLRTVDTISRRGKSAIRQRFAGAGLGRLGNAIGSSADDQVVRRGTDGFSASAQFFTRSRSERTLGALAAYTQGAQITPTRGRWLWIPTDNARRLVGKGANRRRLSPALWRDGGLDTKIGPLILLKSVNGHPILAVENVGVDLSGRKGSAKNLTKRGAPRRHQVKRDLVVMFVGIPRTARSARVNLTEILNQVRAELPAIFASELAKEVR</sequence>
<dbReference type="Proteomes" id="UP000190989">
    <property type="component" value="Unassembled WGS sequence"/>
</dbReference>
<proteinExistence type="predicted"/>
<protein>
    <submittedName>
        <fullName evidence="1">Uncharacterized protein</fullName>
    </submittedName>
</protein>
<dbReference type="AlphaFoldDB" id="A0A1U6GTN5"/>
<dbReference type="EMBL" id="FVZE01000001">
    <property type="protein sequence ID" value="SLJ86889.1"/>
    <property type="molecule type" value="Genomic_DNA"/>
</dbReference>
<evidence type="ECO:0000313" key="2">
    <source>
        <dbReference type="Proteomes" id="UP000190989"/>
    </source>
</evidence>
<dbReference type="STRING" id="428990.SAMN06295987_101403"/>
<organism evidence="1 2">
    <name type="scientific">Novosphingobium mathurense</name>
    <dbReference type="NCBI Taxonomy" id="428990"/>
    <lineage>
        <taxon>Bacteria</taxon>
        <taxon>Pseudomonadati</taxon>
        <taxon>Pseudomonadota</taxon>
        <taxon>Alphaproteobacteria</taxon>
        <taxon>Sphingomonadales</taxon>
        <taxon>Sphingomonadaceae</taxon>
        <taxon>Novosphingobium</taxon>
    </lineage>
</organism>
<dbReference type="RefSeq" id="WP_139383890.1">
    <property type="nucleotide sequence ID" value="NZ_FVZE01000001.1"/>
</dbReference>
<accession>A0A1U6GTN5</accession>
<name>A0A1U6GTN5_9SPHN</name>